<dbReference type="InterPro" id="IPR050595">
    <property type="entry name" value="Bact_response_regulator"/>
</dbReference>
<dbReference type="Proteomes" id="UP000324376">
    <property type="component" value="Unassembled WGS sequence"/>
</dbReference>
<protein>
    <submittedName>
        <fullName evidence="4">Two-component system alkaline phosphatase synthesis response regulator PhoP</fullName>
    </submittedName>
</protein>
<reference evidence="4 5" key="1">
    <citation type="submission" date="2019-07" db="EMBL/GenBank/DDBJ databases">
        <title>Genomic Encyclopedia of Archaeal and Bacterial Type Strains, Phase II (KMG-II): from individual species to whole genera.</title>
        <authorList>
            <person name="Goeker M."/>
        </authorList>
    </citation>
    <scope>NUCLEOTIDE SEQUENCE [LARGE SCALE GENOMIC DNA]</scope>
    <source>
        <strain evidence="4 5">DSM 17527</strain>
    </source>
</reference>
<dbReference type="PROSITE" id="PS50110">
    <property type="entry name" value="RESPONSE_REGULATORY"/>
    <property type="match status" value="1"/>
</dbReference>
<sequence length="119" mass="13324">MGKKILVVDDDPFLGEMIKDMLEWYEYDIVLSKTACDTVENSISNNVDLIILDKLISGTDGTEVCQWIRGNDETNAIPILMMTAMHEAREVCLEAGATDFISKPFEMEAFVTAVKNLTE</sequence>
<proteinExistence type="predicted"/>
<name>A0A5S5CCW2_9FLAO</name>
<dbReference type="RefSeq" id="WP_148781222.1">
    <property type="nucleotide sequence ID" value="NZ_VNHU01000001.1"/>
</dbReference>
<organism evidence="4 5">
    <name type="scientific">Aquimarina intermedia</name>
    <dbReference type="NCBI Taxonomy" id="350814"/>
    <lineage>
        <taxon>Bacteria</taxon>
        <taxon>Pseudomonadati</taxon>
        <taxon>Bacteroidota</taxon>
        <taxon>Flavobacteriia</taxon>
        <taxon>Flavobacteriales</taxon>
        <taxon>Flavobacteriaceae</taxon>
        <taxon>Aquimarina</taxon>
    </lineage>
</organism>
<dbReference type="AlphaFoldDB" id="A0A5S5CCW2"/>
<dbReference type="OrthoDB" id="9789181at2"/>
<dbReference type="InterPro" id="IPR011006">
    <property type="entry name" value="CheY-like_superfamily"/>
</dbReference>
<keyword evidence="1 2" id="KW-0597">Phosphoprotein</keyword>
<evidence type="ECO:0000256" key="2">
    <source>
        <dbReference type="PROSITE-ProRule" id="PRU00169"/>
    </source>
</evidence>
<dbReference type="SMART" id="SM00448">
    <property type="entry name" value="REC"/>
    <property type="match status" value="1"/>
</dbReference>
<feature type="modified residue" description="4-aspartylphosphate" evidence="2">
    <location>
        <position position="53"/>
    </location>
</feature>
<dbReference type="SUPFAM" id="SSF52172">
    <property type="entry name" value="CheY-like"/>
    <property type="match status" value="1"/>
</dbReference>
<evidence type="ECO:0000259" key="3">
    <source>
        <dbReference type="PROSITE" id="PS50110"/>
    </source>
</evidence>
<dbReference type="Pfam" id="PF00072">
    <property type="entry name" value="Response_reg"/>
    <property type="match status" value="1"/>
</dbReference>
<gene>
    <name evidence="4" type="ORF">BD809_101355</name>
</gene>
<dbReference type="GO" id="GO:0000160">
    <property type="term" value="P:phosphorelay signal transduction system"/>
    <property type="evidence" value="ECO:0007669"/>
    <property type="project" value="InterPro"/>
</dbReference>
<dbReference type="EMBL" id="VNHU01000001">
    <property type="protein sequence ID" value="TYP77205.1"/>
    <property type="molecule type" value="Genomic_DNA"/>
</dbReference>
<dbReference type="PANTHER" id="PTHR44591">
    <property type="entry name" value="STRESS RESPONSE REGULATOR PROTEIN 1"/>
    <property type="match status" value="1"/>
</dbReference>
<evidence type="ECO:0000256" key="1">
    <source>
        <dbReference type="ARBA" id="ARBA00022553"/>
    </source>
</evidence>
<comment type="caution">
    <text evidence="4">The sequence shown here is derived from an EMBL/GenBank/DDBJ whole genome shotgun (WGS) entry which is preliminary data.</text>
</comment>
<dbReference type="Gene3D" id="3.40.50.2300">
    <property type="match status" value="1"/>
</dbReference>
<keyword evidence="5" id="KW-1185">Reference proteome</keyword>
<accession>A0A5S5CCW2</accession>
<dbReference type="PANTHER" id="PTHR44591:SF3">
    <property type="entry name" value="RESPONSE REGULATORY DOMAIN-CONTAINING PROTEIN"/>
    <property type="match status" value="1"/>
</dbReference>
<evidence type="ECO:0000313" key="5">
    <source>
        <dbReference type="Proteomes" id="UP000324376"/>
    </source>
</evidence>
<dbReference type="InterPro" id="IPR001789">
    <property type="entry name" value="Sig_transdc_resp-reg_receiver"/>
</dbReference>
<feature type="domain" description="Response regulatory" evidence="3">
    <location>
        <begin position="4"/>
        <end position="118"/>
    </location>
</feature>
<evidence type="ECO:0000313" key="4">
    <source>
        <dbReference type="EMBL" id="TYP77205.1"/>
    </source>
</evidence>